<sequence length="36" mass="4128">MVSRKVVLGPPPHTPMTLMSMTMTKPCKVYKTELFF</sequence>
<name>A0A4Y1QKP1_PRUDU</name>
<dbReference type="AlphaFoldDB" id="A0A4Y1QKP1"/>
<gene>
    <name evidence="1" type="ORF">Prudu_000209</name>
</gene>
<accession>A0A4Y1QKP1</accession>
<dbReference type="EMBL" id="AP019297">
    <property type="protein sequence ID" value="BBG92462.1"/>
    <property type="molecule type" value="Genomic_DNA"/>
</dbReference>
<reference evidence="1" key="1">
    <citation type="journal article" date="2019" name="Science">
        <title>Mutation of a bHLH transcription factor allowed almond domestication.</title>
        <authorList>
            <person name="Sanchez-Perez R."/>
            <person name="Pavan S."/>
            <person name="Mazzeo R."/>
            <person name="Moldovan C."/>
            <person name="Aiese Cigliano R."/>
            <person name="Del Cueto J."/>
            <person name="Ricciardi F."/>
            <person name="Lotti C."/>
            <person name="Ricciardi L."/>
            <person name="Dicenta F."/>
            <person name="Lopez-Marques R.L."/>
            <person name="Lindberg Moller B."/>
        </authorList>
    </citation>
    <scope>NUCLEOTIDE SEQUENCE</scope>
</reference>
<proteinExistence type="predicted"/>
<organism evidence="1">
    <name type="scientific">Prunus dulcis</name>
    <name type="common">Almond</name>
    <name type="synonym">Amygdalus dulcis</name>
    <dbReference type="NCBI Taxonomy" id="3755"/>
    <lineage>
        <taxon>Eukaryota</taxon>
        <taxon>Viridiplantae</taxon>
        <taxon>Streptophyta</taxon>
        <taxon>Embryophyta</taxon>
        <taxon>Tracheophyta</taxon>
        <taxon>Spermatophyta</taxon>
        <taxon>Magnoliopsida</taxon>
        <taxon>eudicotyledons</taxon>
        <taxon>Gunneridae</taxon>
        <taxon>Pentapetalae</taxon>
        <taxon>rosids</taxon>
        <taxon>fabids</taxon>
        <taxon>Rosales</taxon>
        <taxon>Rosaceae</taxon>
        <taxon>Amygdaloideae</taxon>
        <taxon>Amygdaleae</taxon>
        <taxon>Prunus</taxon>
    </lineage>
</organism>
<protein>
    <submittedName>
        <fullName evidence="1">BET1P/SFT1P-like protein 14A</fullName>
    </submittedName>
</protein>
<evidence type="ECO:0000313" key="1">
    <source>
        <dbReference type="EMBL" id="BBG92462.1"/>
    </source>
</evidence>